<dbReference type="EMBL" id="BAABJQ010000001">
    <property type="protein sequence ID" value="GAA5176921.1"/>
    <property type="molecule type" value="Genomic_DNA"/>
</dbReference>
<proteinExistence type="inferred from homology"/>
<dbReference type="PANTHER" id="PTHR30349">
    <property type="entry name" value="PHAGE INTEGRASE-RELATED"/>
    <property type="match status" value="1"/>
</dbReference>
<feature type="region of interest" description="Disordered" evidence="6">
    <location>
        <begin position="368"/>
        <end position="418"/>
    </location>
</feature>
<feature type="compositionally biased region" description="Basic and acidic residues" evidence="6">
    <location>
        <begin position="409"/>
        <end position="418"/>
    </location>
</feature>
<dbReference type="PANTHER" id="PTHR30349:SF64">
    <property type="entry name" value="PROPHAGE INTEGRASE INTD-RELATED"/>
    <property type="match status" value="1"/>
</dbReference>
<dbReference type="InterPro" id="IPR044068">
    <property type="entry name" value="CB"/>
</dbReference>
<sequence>MANKDGHRRFGSVRKLPSGRYQVRYPGPDGRIRTAPETFARKGDADRYLTLTEAQIARREWTDPDRAKIKLGDYAKQWIDQRPNLRPRTVHLYTWLLGRYVTPYLGPVELGQLTTPLIREWRAKLLGNGVSQSMSAKAYRLLRAILMTAVKEDEILPKNPCRIPGADQEKASERPVLKVAQVFKLADAVPAPYRALVLLTTFGCLRWGEVAALQRQDIDLGAGTVRVRQAVTEQRGVGLVLGPPKSRAGRRTVSLPPAIVSAVREHLAAHVDDDPDAFVFTGPTGAQIWRGNFNKLVHWPEAVAAVGVPGLHFHDLRHTGNTLAAQTGASTRDLMARMGHDSAQAALIYQHATTEADRAIADALEGALERDRTHPRQPPAASQAEPRESEMDVSESTLDVSMSECDILESSKDRGEPQ</sequence>
<dbReference type="InterPro" id="IPR050090">
    <property type="entry name" value="Tyrosine_recombinase_XerCD"/>
</dbReference>
<evidence type="ECO:0000256" key="5">
    <source>
        <dbReference type="PROSITE-ProRule" id="PRU01248"/>
    </source>
</evidence>
<dbReference type="InterPro" id="IPR058717">
    <property type="entry name" value="Phage_L5_Integrase_N"/>
</dbReference>
<comment type="similarity">
    <text evidence="1">Belongs to the 'phage' integrase family.</text>
</comment>
<evidence type="ECO:0000256" key="2">
    <source>
        <dbReference type="ARBA" id="ARBA00022908"/>
    </source>
</evidence>
<feature type="domain" description="Tyr recombinase" evidence="7">
    <location>
        <begin position="172"/>
        <end position="362"/>
    </location>
</feature>
<evidence type="ECO:0000313" key="10">
    <source>
        <dbReference type="Proteomes" id="UP001501570"/>
    </source>
</evidence>
<evidence type="ECO:0000256" key="4">
    <source>
        <dbReference type="ARBA" id="ARBA00023172"/>
    </source>
</evidence>
<dbReference type="PROSITE" id="PS51898">
    <property type="entry name" value="TYR_RECOMBINASE"/>
    <property type="match status" value="1"/>
</dbReference>
<keyword evidence="10" id="KW-1185">Reference proteome</keyword>
<dbReference type="InterPro" id="IPR002104">
    <property type="entry name" value="Integrase_catalytic"/>
</dbReference>
<dbReference type="Gene3D" id="1.10.443.10">
    <property type="entry name" value="Intergrase catalytic core"/>
    <property type="match status" value="1"/>
</dbReference>
<dbReference type="InterPro" id="IPR010998">
    <property type="entry name" value="Integrase_recombinase_N"/>
</dbReference>
<dbReference type="InterPro" id="IPR011010">
    <property type="entry name" value="DNA_brk_join_enz"/>
</dbReference>
<dbReference type="Pfam" id="PF26003">
    <property type="entry name" value="Integrase_N_phage"/>
    <property type="match status" value="1"/>
</dbReference>
<dbReference type="PROSITE" id="PS51900">
    <property type="entry name" value="CB"/>
    <property type="match status" value="1"/>
</dbReference>
<dbReference type="Pfam" id="PF14659">
    <property type="entry name" value="Phage_int_SAM_3"/>
    <property type="match status" value="1"/>
</dbReference>
<dbReference type="InterPro" id="IPR004107">
    <property type="entry name" value="Integrase_SAM-like_N"/>
</dbReference>
<keyword evidence="3 5" id="KW-0238">DNA-binding</keyword>
<gene>
    <name evidence="9" type="ORF">GCM10023322_00280</name>
</gene>
<evidence type="ECO:0000259" key="7">
    <source>
        <dbReference type="PROSITE" id="PS51898"/>
    </source>
</evidence>
<dbReference type="RefSeq" id="WP_345624970.1">
    <property type="nucleotide sequence ID" value="NZ_BAABJQ010000001.1"/>
</dbReference>
<feature type="domain" description="Core-binding (CB)" evidence="8">
    <location>
        <begin position="69"/>
        <end position="150"/>
    </location>
</feature>
<name>A0ABP9RGR8_9ACTN</name>
<reference evidence="10" key="1">
    <citation type="journal article" date="2019" name="Int. J. Syst. Evol. Microbiol.">
        <title>The Global Catalogue of Microorganisms (GCM) 10K type strain sequencing project: providing services to taxonomists for standard genome sequencing and annotation.</title>
        <authorList>
            <consortium name="The Broad Institute Genomics Platform"/>
            <consortium name="The Broad Institute Genome Sequencing Center for Infectious Disease"/>
            <person name="Wu L."/>
            <person name="Ma J."/>
        </authorList>
    </citation>
    <scope>NUCLEOTIDE SEQUENCE [LARGE SCALE GENOMIC DNA]</scope>
    <source>
        <strain evidence="10">JCM 18304</strain>
    </source>
</reference>
<dbReference type="Proteomes" id="UP001501570">
    <property type="component" value="Unassembled WGS sequence"/>
</dbReference>
<dbReference type="SUPFAM" id="SSF56349">
    <property type="entry name" value="DNA breaking-rejoining enzymes"/>
    <property type="match status" value="1"/>
</dbReference>
<protein>
    <submittedName>
        <fullName evidence="9">Site-specific integrase</fullName>
    </submittedName>
</protein>
<dbReference type="InterPro" id="IPR013762">
    <property type="entry name" value="Integrase-like_cat_sf"/>
</dbReference>
<evidence type="ECO:0000259" key="8">
    <source>
        <dbReference type="PROSITE" id="PS51900"/>
    </source>
</evidence>
<dbReference type="Pfam" id="PF00589">
    <property type="entry name" value="Phage_integrase"/>
    <property type="match status" value="1"/>
</dbReference>
<accession>A0ABP9RGR8</accession>
<dbReference type="Gene3D" id="1.10.150.130">
    <property type="match status" value="1"/>
</dbReference>
<keyword evidence="4" id="KW-0233">DNA recombination</keyword>
<keyword evidence="2" id="KW-0229">DNA integration</keyword>
<evidence type="ECO:0000313" key="9">
    <source>
        <dbReference type="EMBL" id="GAA5176921.1"/>
    </source>
</evidence>
<evidence type="ECO:0000256" key="6">
    <source>
        <dbReference type="SAM" id="MobiDB-lite"/>
    </source>
</evidence>
<dbReference type="CDD" id="cd01189">
    <property type="entry name" value="INT_ICEBs1_C_like"/>
    <property type="match status" value="1"/>
</dbReference>
<evidence type="ECO:0000256" key="3">
    <source>
        <dbReference type="ARBA" id="ARBA00023125"/>
    </source>
</evidence>
<organism evidence="9 10">
    <name type="scientific">Rugosimonospora acidiphila</name>
    <dbReference type="NCBI Taxonomy" id="556531"/>
    <lineage>
        <taxon>Bacteria</taxon>
        <taxon>Bacillati</taxon>
        <taxon>Actinomycetota</taxon>
        <taxon>Actinomycetes</taxon>
        <taxon>Micromonosporales</taxon>
        <taxon>Micromonosporaceae</taxon>
        <taxon>Rugosimonospora</taxon>
    </lineage>
</organism>
<comment type="caution">
    <text evidence="9">The sequence shown here is derived from an EMBL/GenBank/DDBJ whole genome shotgun (WGS) entry which is preliminary data.</text>
</comment>
<evidence type="ECO:0000256" key="1">
    <source>
        <dbReference type="ARBA" id="ARBA00008857"/>
    </source>
</evidence>